<proteinExistence type="inferred from homology"/>
<dbReference type="GO" id="GO:0005840">
    <property type="term" value="C:ribosome"/>
    <property type="evidence" value="ECO:0007669"/>
    <property type="project" value="UniProtKB-KW"/>
</dbReference>
<sequence length="64" mass="7286">MGLRPILKGDRFYQVPVPLAHPCGCFQALKWTITECQEKQRLRMVVPEGLSQELLEAFQNQGGE</sequence>
<evidence type="ECO:0000256" key="3">
    <source>
        <dbReference type="ARBA" id="ARBA00023274"/>
    </source>
</evidence>
<evidence type="ECO:0000256" key="1">
    <source>
        <dbReference type="ARBA" id="ARBA00007151"/>
    </source>
</evidence>
<evidence type="ECO:0000256" key="2">
    <source>
        <dbReference type="ARBA" id="ARBA00022980"/>
    </source>
</evidence>
<dbReference type="AlphaFoldDB" id="A0A7J7F3W4"/>
<dbReference type="EMBL" id="JACDTQ010001475">
    <property type="protein sequence ID" value="KAF5922356.1"/>
    <property type="molecule type" value="Genomic_DNA"/>
</dbReference>
<evidence type="ECO:0000313" key="5">
    <source>
        <dbReference type="EMBL" id="KAF5922356.1"/>
    </source>
</evidence>
<evidence type="ECO:0000259" key="4">
    <source>
        <dbReference type="Pfam" id="PF00177"/>
    </source>
</evidence>
<name>A0A7J7F3W4_DICBM</name>
<keyword evidence="3" id="KW-0687">Ribonucleoprotein</keyword>
<dbReference type="Gene3D" id="1.10.455.10">
    <property type="entry name" value="Ribosomal protein S7 domain"/>
    <property type="match status" value="1"/>
</dbReference>
<dbReference type="Proteomes" id="UP000551758">
    <property type="component" value="Unassembled WGS sequence"/>
</dbReference>
<evidence type="ECO:0000313" key="6">
    <source>
        <dbReference type="Proteomes" id="UP000551758"/>
    </source>
</evidence>
<dbReference type="InterPro" id="IPR036823">
    <property type="entry name" value="Ribosomal_uS7_dom_sf"/>
</dbReference>
<dbReference type="GO" id="GO:1990904">
    <property type="term" value="C:ribonucleoprotein complex"/>
    <property type="evidence" value="ECO:0007669"/>
    <property type="project" value="UniProtKB-KW"/>
</dbReference>
<keyword evidence="2" id="KW-0689">Ribosomal protein</keyword>
<reference evidence="5 6" key="1">
    <citation type="journal article" date="2020" name="Mol. Biol. Evol.">
        <title>Interspecific Gene Flow and the Evolution of Specialization in Black and White Rhinoceros.</title>
        <authorList>
            <person name="Moodley Y."/>
            <person name="Westbury M.V."/>
            <person name="Russo I.M."/>
            <person name="Gopalakrishnan S."/>
            <person name="Rakotoarivelo A."/>
            <person name="Olsen R.A."/>
            <person name="Prost S."/>
            <person name="Tunstall T."/>
            <person name="Ryder O.A."/>
            <person name="Dalen L."/>
            <person name="Bruford M.W."/>
        </authorList>
    </citation>
    <scope>NUCLEOTIDE SEQUENCE [LARGE SCALE GENOMIC DNA]</scope>
    <source>
        <strain evidence="5">SBR-YM</strain>
        <tissue evidence="5">Skin</tissue>
    </source>
</reference>
<dbReference type="InterPro" id="IPR023798">
    <property type="entry name" value="Ribosomal_uS7_dom"/>
</dbReference>
<protein>
    <recommendedName>
        <fullName evidence="4">Small ribosomal subunit protein uS7 domain-containing protein</fullName>
    </recommendedName>
</protein>
<accession>A0A7J7F3W4</accession>
<comment type="similarity">
    <text evidence="1">Belongs to the universal ribosomal protein uS7 family.</text>
</comment>
<gene>
    <name evidence="5" type="ORF">HPG69_009396</name>
</gene>
<feature type="domain" description="Small ribosomal subunit protein uS7" evidence="4">
    <location>
        <begin position="7"/>
        <end position="62"/>
    </location>
</feature>
<dbReference type="Pfam" id="PF00177">
    <property type="entry name" value="Ribosomal_S7"/>
    <property type="match status" value="1"/>
</dbReference>
<dbReference type="SUPFAM" id="SSF47973">
    <property type="entry name" value="Ribosomal protein S7"/>
    <property type="match status" value="1"/>
</dbReference>
<organism evidence="5 6">
    <name type="scientific">Diceros bicornis minor</name>
    <name type="common">South-central black rhinoceros</name>
    <dbReference type="NCBI Taxonomy" id="77932"/>
    <lineage>
        <taxon>Eukaryota</taxon>
        <taxon>Metazoa</taxon>
        <taxon>Chordata</taxon>
        <taxon>Craniata</taxon>
        <taxon>Vertebrata</taxon>
        <taxon>Euteleostomi</taxon>
        <taxon>Mammalia</taxon>
        <taxon>Eutheria</taxon>
        <taxon>Laurasiatheria</taxon>
        <taxon>Perissodactyla</taxon>
        <taxon>Rhinocerotidae</taxon>
        <taxon>Diceros</taxon>
    </lineage>
</organism>
<keyword evidence="6" id="KW-1185">Reference proteome</keyword>
<comment type="caution">
    <text evidence="5">The sequence shown here is derived from an EMBL/GenBank/DDBJ whole genome shotgun (WGS) entry which is preliminary data.</text>
</comment>